<comment type="caution">
    <text evidence="16">The sequence shown here is derived from an EMBL/GenBank/DDBJ whole genome shotgun (WGS) entry which is preliminary data.</text>
</comment>
<dbReference type="Gene3D" id="3.30.980.10">
    <property type="entry name" value="Threonyl-trna Synthetase, Chain A, domain 2"/>
    <property type="match status" value="1"/>
</dbReference>
<evidence type="ECO:0000256" key="11">
    <source>
        <dbReference type="ARBA" id="ARBA00023136"/>
    </source>
</evidence>
<dbReference type="GO" id="GO:0004813">
    <property type="term" value="F:alanine-tRNA ligase activity"/>
    <property type="evidence" value="ECO:0007669"/>
    <property type="project" value="InterPro"/>
</dbReference>
<evidence type="ECO:0000256" key="13">
    <source>
        <dbReference type="ARBA" id="ARBA00056729"/>
    </source>
</evidence>
<evidence type="ECO:0000256" key="14">
    <source>
        <dbReference type="RuleBase" id="RU367106"/>
    </source>
</evidence>
<dbReference type="CDD" id="cd16024">
    <property type="entry name" value="GPI_EPT_2"/>
    <property type="match status" value="1"/>
</dbReference>
<evidence type="ECO:0000256" key="7">
    <source>
        <dbReference type="ARBA" id="ARBA00022679"/>
    </source>
</evidence>
<evidence type="ECO:0000256" key="8">
    <source>
        <dbReference type="ARBA" id="ARBA00022692"/>
    </source>
</evidence>
<dbReference type="InterPro" id="IPR002591">
    <property type="entry name" value="Phosphodiest/P_Trfase"/>
</dbReference>
<reference evidence="16" key="1">
    <citation type="journal article" date="2021" name="J Fungi (Basel)">
        <title>Virulence traits and population genomics of the black yeast Aureobasidium melanogenum.</title>
        <authorList>
            <person name="Cernosa A."/>
            <person name="Sun X."/>
            <person name="Gostincar C."/>
            <person name="Fang C."/>
            <person name="Gunde-Cimerman N."/>
            <person name="Song Z."/>
        </authorList>
    </citation>
    <scope>NUCLEOTIDE SEQUENCE</scope>
    <source>
        <strain evidence="16">EXF-8016</strain>
    </source>
</reference>
<keyword evidence="7 14" id="KW-0808">Transferase</keyword>
<evidence type="ECO:0000256" key="4">
    <source>
        <dbReference type="ARBA" id="ARBA00008429"/>
    </source>
</evidence>
<dbReference type="Pfam" id="PF01663">
    <property type="entry name" value="Phosphodiest"/>
    <property type="match status" value="1"/>
</dbReference>
<dbReference type="GO" id="GO:0003676">
    <property type="term" value="F:nucleic acid binding"/>
    <property type="evidence" value="ECO:0007669"/>
    <property type="project" value="InterPro"/>
</dbReference>
<evidence type="ECO:0000313" key="17">
    <source>
        <dbReference type="Proteomes" id="UP000767238"/>
    </source>
</evidence>
<dbReference type="InterPro" id="IPR018165">
    <property type="entry name" value="Ala-tRNA-synth_IIc_core"/>
</dbReference>
<dbReference type="InterPro" id="IPR039527">
    <property type="entry name" value="PIGG/GPI7"/>
</dbReference>
<dbReference type="Gene3D" id="2.40.30.130">
    <property type="match status" value="1"/>
</dbReference>
<feature type="transmembrane region" description="Helical" evidence="14">
    <location>
        <begin position="611"/>
        <end position="631"/>
    </location>
</feature>
<dbReference type="GO" id="GO:0006419">
    <property type="term" value="P:alanyl-tRNA aminoacylation"/>
    <property type="evidence" value="ECO:0007669"/>
    <property type="project" value="InterPro"/>
</dbReference>
<evidence type="ECO:0000259" key="15">
    <source>
        <dbReference type="PROSITE" id="PS50860"/>
    </source>
</evidence>
<dbReference type="PANTHER" id="PTHR23072:SF0">
    <property type="entry name" value="GPI ETHANOLAMINE PHOSPHATE TRANSFERASE 2"/>
    <property type="match status" value="1"/>
</dbReference>
<keyword evidence="9 14" id="KW-0256">Endoplasmic reticulum</keyword>
<comment type="subcellular location">
    <subcellularLocation>
        <location evidence="1 14">Endoplasmic reticulum membrane</location>
        <topology evidence="1 14">Multi-pass membrane protein</topology>
    </subcellularLocation>
</comment>
<evidence type="ECO:0000256" key="5">
    <source>
        <dbReference type="ARBA" id="ARBA00020830"/>
    </source>
</evidence>
<dbReference type="InterPro" id="IPR037674">
    <property type="entry name" value="PIG-G_N"/>
</dbReference>
<comment type="pathway">
    <text evidence="2 14">Glycolipid biosynthesis; glycosylphosphatidylinositol-anchor biosynthesis.</text>
</comment>
<evidence type="ECO:0000256" key="12">
    <source>
        <dbReference type="ARBA" id="ARBA00023180"/>
    </source>
</evidence>
<dbReference type="InterPro" id="IPR017850">
    <property type="entry name" value="Alkaline_phosphatase_core_sf"/>
</dbReference>
<keyword evidence="12" id="KW-0325">Glycoprotein</keyword>
<dbReference type="Pfam" id="PF19316">
    <property type="entry name" value="PIGO_PIGG"/>
    <property type="match status" value="1"/>
</dbReference>
<dbReference type="Gene3D" id="3.40.720.10">
    <property type="entry name" value="Alkaline Phosphatase, subunit A"/>
    <property type="match status" value="1"/>
</dbReference>
<evidence type="ECO:0000256" key="9">
    <source>
        <dbReference type="ARBA" id="ARBA00022824"/>
    </source>
</evidence>
<dbReference type="PANTHER" id="PTHR23072">
    <property type="entry name" value="PHOSPHATIDYLINOSITOL GLYCAN-RELATED"/>
    <property type="match status" value="1"/>
</dbReference>
<dbReference type="Pfam" id="PF01411">
    <property type="entry name" value="tRNA-synt_2c"/>
    <property type="match status" value="1"/>
</dbReference>
<feature type="transmembrane region" description="Helical" evidence="14">
    <location>
        <begin position="802"/>
        <end position="822"/>
    </location>
</feature>
<proteinExistence type="inferred from homology"/>
<dbReference type="PROSITE" id="PS50860">
    <property type="entry name" value="AA_TRNA_LIGASE_II_ALA"/>
    <property type="match status" value="1"/>
</dbReference>
<feature type="transmembrane region" description="Helical" evidence="14">
    <location>
        <begin position="580"/>
        <end position="599"/>
    </location>
</feature>
<feature type="transmembrane region" description="Helical" evidence="14">
    <location>
        <begin position="495"/>
        <end position="514"/>
    </location>
</feature>
<feature type="non-terminal residue" evidence="16">
    <location>
        <position position="1"/>
    </location>
</feature>
<dbReference type="OrthoDB" id="272139at2759"/>
<dbReference type="InterPro" id="IPR012947">
    <property type="entry name" value="tRNA_SAD"/>
</dbReference>
<dbReference type="AlphaFoldDB" id="A0A9P8GMQ1"/>
<dbReference type="InterPro" id="IPR045687">
    <property type="entry name" value="PIGG/GPI7_C"/>
</dbReference>
<evidence type="ECO:0000256" key="2">
    <source>
        <dbReference type="ARBA" id="ARBA00004687"/>
    </source>
</evidence>
<feature type="transmembrane region" description="Helical" evidence="14">
    <location>
        <begin position="7"/>
        <end position="30"/>
    </location>
</feature>
<organism evidence="16 17">
    <name type="scientific">Aureobasidium melanogenum</name>
    <name type="common">Aureobasidium pullulans var. melanogenum</name>
    <dbReference type="NCBI Taxonomy" id="46634"/>
    <lineage>
        <taxon>Eukaryota</taxon>
        <taxon>Fungi</taxon>
        <taxon>Dikarya</taxon>
        <taxon>Ascomycota</taxon>
        <taxon>Pezizomycotina</taxon>
        <taxon>Dothideomycetes</taxon>
        <taxon>Dothideomycetidae</taxon>
        <taxon>Dothideales</taxon>
        <taxon>Saccotheciaceae</taxon>
        <taxon>Aureobasidium</taxon>
    </lineage>
</organism>
<accession>A0A9P8GMQ1</accession>
<dbReference type="GO" id="GO:0051267">
    <property type="term" value="F:CP2 mannose-ethanolamine phosphotransferase activity"/>
    <property type="evidence" value="ECO:0007669"/>
    <property type="project" value="TreeGrafter"/>
</dbReference>
<feature type="transmembrane region" description="Helical" evidence="14">
    <location>
        <begin position="466"/>
        <end position="483"/>
    </location>
</feature>
<dbReference type="InterPro" id="IPR009000">
    <property type="entry name" value="Transl_B-barrel_sf"/>
</dbReference>
<feature type="transmembrane region" description="Helical" evidence="14">
    <location>
        <begin position="542"/>
        <end position="560"/>
    </location>
</feature>
<comment type="similarity">
    <text evidence="3 14">Belongs to the PIGG/PIGN/PIGO family. PIGG subfamily.</text>
</comment>
<dbReference type="SUPFAM" id="SSF50447">
    <property type="entry name" value="Translation proteins"/>
    <property type="match status" value="1"/>
</dbReference>
<evidence type="ECO:0000313" key="16">
    <source>
        <dbReference type="EMBL" id="KAH0231131.1"/>
    </source>
</evidence>
<comment type="function">
    <text evidence="13 14">Ethanolamine phosphate transferase involved in glycosylphosphatidylinositol-anchor biosynthesis. Transfers ethanolamine phosphate to the GPI second mannose.</text>
</comment>
<keyword evidence="10 14" id="KW-1133">Transmembrane helix</keyword>
<feature type="transmembrane region" description="Helical" evidence="14">
    <location>
        <begin position="520"/>
        <end position="535"/>
    </location>
</feature>
<keyword evidence="8 14" id="KW-0812">Transmembrane</keyword>
<dbReference type="Proteomes" id="UP000767238">
    <property type="component" value="Unassembled WGS sequence"/>
</dbReference>
<keyword evidence="6 14" id="KW-0337">GPI-anchor biosynthesis</keyword>
<feature type="domain" description="Alanyl-transfer RNA synthetases family profile" evidence="15">
    <location>
        <begin position="503"/>
        <end position="1173"/>
    </location>
</feature>
<dbReference type="GO" id="GO:0005524">
    <property type="term" value="F:ATP binding"/>
    <property type="evidence" value="ECO:0007669"/>
    <property type="project" value="InterPro"/>
</dbReference>
<evidence type="ECO:0000256" key="10">
    <source>
        <dbReference type="ARBA" id="ARBA00022989"/>
    </source>
</evidence>
<evidence type="ECO:0000256" key="6">
    <source>
        <dbReference type="ARBA" id="ARBA00022502"/>
    </source>
</evidence>
<dbReference type="SUPFAM" id="SSF55186">
    <property type="entry name" value="ThrRS/AlaRS common domain"/>
    <property type="match status" value="1"/>
</dbReference>
<dbReference type="Pfam" id="PF07973">
    <property type="entry name" value="tRNA_SAD"/>
    <property type="match status" value="1"/>
</dbReference>
<evidence type="ECO:0000256" key="1">
    <source>
        <dbReference type="ARBA" id="ARBA00004477"/>
    </source>
</evidence>
<dbReference type="SMART" id="SM00863">
    <property type="entry name" value="tRNA_SAD"/>
    <property type="match status" value="1"/>
</dbReference>
<dbReference type="GO" id="GO:0006506">
    <property type="term" value="P:GPI anchor biosynthetic process"/>
    <property type="evidence" value="ECO:0007669"/>
    <property type="project" value="UniProtKB-KW"/>
</dbReference>
<name>A0A9P8GMQ1_AURME</name>
<dbReference type="GO" id="GO:0005789">
    <property type="term" value="C:endoplasmic reticulum membrane"/>
    <property type="evidence" value="ECO:0007669"/>
    <property type="project" value="UniProtKB-SubCell"/>
</dbReference>
<evidence type="ECO:0000256" key="3">
    <source>
        <dbReference type="ARBA" id="ARBA00005315"/>
    </source>
</evidence>
<dbReference type="EMBL" id="JAHFYH010000006">
    <property type="protein sequence ID" value="KAH0231131.1"/>
    <property type="molecule type" value="Genomic_DNA"/>
</dbReference>
<dbReference type="InterPro" id="IPR018163">
    <property type="entry name" value="Thr/Ala-tRNA-synth_IIc_edit"/>
</dbReference>
<reference evidence="16" key="2">
    <citation type="submission" date="2021-08" db="EMBL/GenBank/DDBJ databases">
        <authorList>
            <person name="Gostincar C."/>
            <person name="Sun X."/>
            <person name="Song Z."/>
            <person name="Gunde-Cimerman N."/>
        </authorList>
    </citation>
    <scope>NUCLEOTIDE SEQUENCE</scope>
    <source>
        <strain evidence="16">EXF-8016</strain>
    </source>
</reference>
<keyword evidence="11 14" id="KW-0472">Membrane</keyword>
<comment type="similarity">
    <text evidence="4">Belongs to the class-II aminoacyl-tRNA synthetase family. Alax-L subfamily.</text>
</comment>
<dbReference type="InterPro" id="IPR018164">
    <property type="entry name" value="Ala-tRNA-synth_IIc_N"/>
</dbReference>
<sequence>MTTPKRIALGLSNILIPIAVLVFATGFFPYKPFLSGLATFEEVENEELGLGLLQGNDRPQKIFDKVIFMTVDALRSDFVYGHGSGFTFTQELIRSGAALPFTAHATPPTITMPRVKALTTGSVPSFLDVILNFAESDTTSSLATQDTWLAQAKANLNNGNLIFYGDDTWLKLFPDFFARHDGTSSFFVSDFTEVDNNVTRHVPRELEQPDWDVMIMHYLGLDHIGHKAGPLSPNMLPKQKEMDGIVKKIYEAMELNSHLDDTLLVVAGDHGMNSGGNHGGSAPGETEPALVFISPKFMDLDKPAYSAPTDPKEGTEFEFYRKVAQNDVVPTLSALLGIPIPRNNLGIILPEILGFWKTKASSAGLNVAAELLYRNALQMLSILKAKFGDSDAWKYDPKVDGRLCVDCEGFEDEARLNCRWYSVRYALSSSLQPGELVASVAHLNEFLKDAQDVLSTTASSYNVDRLIAGAAIAAVSLVLAVFSKQHVWPPTSAGLGFTSMTILYGVMMFATSYVEEEQHFWYWATAAWMAYLYAAKTKVFGLQTSVVFSAFVLVALHRLSTRWNQTGQKHAGDPDVAHTFFLDHHIILWTLIITAYIQLAFRIGRRTFADILAPEFATISAISLVLPSFVFKLNFTQADAPELVGGLAETIREWTSELDLVTQARTAFVGLSIATLAVLIMVLLGYGRDEEAVKRGASGLTDSRLTSRLHDLLTLFLVTQTRAQNIPLFMFFDLQAQILFHLLSRPTVPIATNSHTYTKPLPVLSTTVTILLMAHTSFFALGNSNAISSIDLSNAYNGVSGYNVVAVGVLLFASNWAGPIYWSTCAAVLFTLPSIEQEEAALDRLEKAAETQRTLGNKKWIHEERELLRQQAADGAASAPKQEKKDHDIWHEHISIMSIFISASLAASTRTYLAFQHNAKLYSLATAVRSIRSATSLEEANQSLFKQITDDDHVVVTEQTIFHPQGGGQPSDVGIMKTSDSIFNVSAVRMDAVSNGQVLHFGRFEPGNSAFAEGETITQEIDTEKRLLYSRLHTAGHVLGAATRKLLEKEVENFDELKASHFPDAASCEFQGSIEGKWKDAIQKKVDEYVDGDLPVEIEWWSEEDFKKNGLERLITDNPNVAAGEKFRVVKIVGADTYPCGGTHVDSTSACGKTTVRKISRSKGTSRVSYAVA</sequence>
<feature type="transmembrane region" description="Helical" evidence="14">
    <location>
        <begin position="667"/>
        <end position="686"/>
    </location>
</feature>
<protein>
    <recommendedName>
        <fullName evidence="5 14">GPI ethanolamine phosphate transferase 2</fullName>
    </recommendedName>
</protein>
<dbReference type="SUPFAM" id="SSF53649">
    <property type="entry name" value="Alkaline phosphatase-like"/>
    <property type="match status" value="1"/>
</dbReference>
<gene>
    <name evidence="16" type="ORF">KCV03_g1453</name>
</gene>
<dbReference type="FunFam" id="3.40.720.10:FF:000045">
    <property type="entry name" value="GPI ethanolamine phosphate transferase 2"/>
    <property type="match status" value="1"/>
</dbReference>
<dbReference type="FunFam" id="2.40.30.130:FF:000018">
    <property type="entry name" value="Alanyl-tRNA synthetase, putative"/>
    <property type="match status" value="1"/>
</dbReference>
<dbReference type="FunFam" id="3.30.980.10:FF:000008">
    <property type="entry name" value="Similar to alanyl-tRNA synthetase"/>
    <property type="match status" value="1"/>
</dbReference>